<dbReference type="Pfam" id="PF13585">
    <property type="entry name" value="CHU_C"/>
    <property type="match status" value="1"/>
</dbReference>
<name>A0ABX3P372_9BACT</name>
<evidence type="ECO:0000313" key="3">
    <source>
        <dbReference type="EMBL" id="OQP53237.1"/>
    </source>
</evidence>
<dbReference type="Pfam" id="PF19081">
    <property type="entry name" value="Ig_7"/>
    <property type="match status" value="1"/>
</dbReference>
<feature type="chain" id="PRO_5045068044" description="PKD domain-containing protein" evidence="1">
    <location>
        <begin position="25"/>
        <end position="905"/>
    </location>
</feature>
<feature type="domain" description="PKD" evidence="2">
    <location>
        <begin position="395"/>
        <end position="463"/>
    </location>
</feature>
<dbReference type="CDD" id="cd00146">
    <property type="entry name" value="PKD"/>
    <property type="match status" value="1"/>
</dbReference>
<accession>A0ABX3P372</accession>
<organism evidence="3 4">
    <name type="scientific">Niastella koreensis</name>
    <dbReference type="NCBI Taxonomy" id="354356"/>
    <lineage>
        <taxon>Bacteria</taxon>
        <taxon>Pseudomonadati</taxon>
        <taxon>Bacteroidota</taxon>
        <taxon>Chitinophagia</taxon>
        <taxon>Chitinophagales</taxon>
        <taxon>Chitinophagaceae</taxon>
        <taxon>Niastella</taxon>
    </lineage>
</organism>
<keyword evidence="4" id="KW-1185">Reference proteome</keyword>
<dbReference type="SMART" id="SM00089">
    <property type="entry name" value="PKD"/>
    <property type="match status" value="2"/>
</dbReference>
<dbReference type="InterPro" id="IPR044023">
    <property type="entry name" value="Ig_7"/>
</dbReference>
<evidence type="ECO:0000259" key="2">
    <source>
        <dbReference type="PROSITE" id="PS50093"/>
    </source>
</evidence>
<dbReference type="Pfam" id="PF18911">
    <property type="entry name" value="PKD_4"/>
    <property type="match status" value="1"/>
</dbReference>
<dbReference type="InterPro" id="IPR013783">
    <property type="entry name" value="Ig-like_fold"/>
</dbReference>
<feature type="signal peptide" evidence="1">
    <location>
        <begin position="1"/>
        <end position="24"/>
    </location>
</feature>
<dbReference type="Proteomes" id="UP000192277">
    <property type="component" value="Unassembled WGS sequence"/>
</dbReference>
<evidence type="ECO:0000313" key="4">
    <source>
        <dbReference type="Proteomes" id="UP000192277"/>
    </source>
</evidence>
<dbReference type="InterPro" id="IPR026341">
    <property type="entry name" value="T9SS_type_B"/>
</dbReference>
<dbReference type="SUPFAM" id="SSF49299">
    <property type="entry name" value="PKD domain"/>
    <property type="match status" value="2"/>
</dbReference>
<dbReference type="NCBIfam" id="TIGR04131">
    <property type="entry name" value="Bac_Flav_CTERM"/>
    <property type="match status" value="1"/>
</dbReference>
<dbReference type="EMBL" id="LWBO01000003">
    <property type="protein sequence ID" value="OQP53237.1"/>
    <property type="molecule type" value="Genomic_DNA"/>
</dbReference>
<sequence>MKARSVACCIAIFLFSLTRTYSQSSCPPNIDFESGNFDHWECFIGSVDTFAGKNRMNLNLSLPQSDRHQIISAASNPGKDQFGGFPKICPYGGNYSVKLGNENTGSQCEAISYTFTVPSTIDTFTFTYFYAVVLEDPQHDLPQQPRFFVTAYDVVTGATINCASYDYVSTAGLPGFLPSPLNSSVLYKNWTPTSLQFAGMGGHDVRLEFRTADCTLGGHFGYAYLDVASACSNILATAPYCIETNSLILDAPYGFQNYTWYNSTFTQVVGHGQSTTLSPPPVTTGMFYVDVEPYPGFGCRDTLQAYVHPYPVPDTPRADTMVKYCQFDLSDELEATVTPGNTLLWYTTPTGGTPTFNAPMPTTTTPGNTKYYVSQKALFGCEGFRREINVNITPTPNASFGINNFRQCQQSNNFIFTGSSTNLYNPVYTWQFGDGKTDTLTNKVTSYKYPSFGNYTVKFKTTNIGLSECSREVQQQVVVVPKPIALFSYPDPICENQTMVTLTDNSSAQAAFTSLSKWWWNINGNISNTQTPAAFLAPPGGTMPVKLVVATPDGCLSDTISRVLNIRFRPLADFKYGDLMCNNEIIRFKDLSVMPAAAVGQSVVRWNWAFDNTVKSSQQNPSLNLNAGAHSVSLISEDAYGCKSLPAVHTFDIYPKPTTRMEVSDSCDLVPIYYNAIDVSGTVYRWTWNWDMFSKTQYASSISRTFFKKGNFVLTLIGQTDKGCKDTIIRPITIYDNESFAGPDSSAPYNEPIELNAHGEPGMQYAWSPLTGLNRGDVEKPVAIYDHDQVYQVYTVTDKGCKKQTQVLVKRYPGPTLFVPTAFTPNSDGKNDVFKVIPTGIKSFGYLVIYNRWGQVVFRTTDQTKGWDGTFNGLKADAGTFVYIATAVDYKGRPMNQKGTFVLIR</sequence>
<dbReference type="RefSeq" id="WP_014218223.1">
    <property type="nucleotide sequence ID" value="NZ_LWBO01000003.1"/>
</dbReference>
<proteinExistence type="predicted"/>
<dbReference type="PROSITE" id="PS50093">
    <property type="entry name" value="PKD"/>
    <property type="match status" value="1"/>
</dbReference>
<protein>
    <recommendedName>
        <fullName evidence="2">PKD domain-containing protein</fullName>
    </recommendedName>
</protein>
<keyword evidence="1" id="KW-0732">Signal</keyword>
<dbReference type="InterPro" id="IPR035986">
    <property type="entry name" value="PKD_dom_sf"/>
</dbReference>
<reference evidence="3 4" key="1">
    <citation type="submission" date="2016-04" db="EMBL/GenBank/DDBJ databases">
        <authorList>
            <person name="Chen L."/>
            <person name="Zhuang W."/>
            <person name="Wang G."/>
        </authorList>
    </citation>
    <scope>NUCLEOTIDE SEQUENCE [LARGE SCALE GENOMIC DNA]</scope>
    <source>
        <strain evidence="4">GR20</strain>
    </source>
</reference>
<evidence type="ECO:0000256" key="1">
    <source>
        <dbReference type="SAM" id="SignalP"/>
    </source>
</evidence>
<dbReference type="InterPro" id="IPR000601">
    <property type="entry name" value="PKD_dom"/>
</dbReference>
<dbReference type="Gene3D" id="2.60.40.10">
    <property type="entry name" value="Immunoglobulins"/>
    <property type="match status" value="3"/>
</dbReference>
<comment type="caution">
    <text evidence="3">The sequence shown here is derived from an EMBL/GenBank/DDBJ whole genome shotgun (WGS) entry which is preliminary data.</text>
</comment>
<dbReference type="InterPro" id="IPR022409">
    <property type="entry name" value="PKD/Chitinase_dom"/>
</dbReference>
<gene>
    <name evidence="3" type="ORF">A4D02_22865</name>
</gene>